<organism evidence="1 2">
    <name type="scientific">Dactylosporangium aurantiacum</name>
    <dbReference type="NCBI Taxonomy" id="35754"/>
    <lineage>
        <taxon>Bacteria</taxon>
        <taxon>Bacillati</taxon>
        <taxon>Actinomycetota</taxon>
        <taxon>Actinomycetes</taxon>
        <taxon>Micromonosporales</taxon>
        <taxon>Micromonosporaceae</taxon>
        <taxon>Dactylosporangium</taxon>
    </lineage>
</organism>
<gene>
    <name evidence="1" type="ORF">Daura_20545</name>
</gene>
<dbReference type="RefSeq" id="WP_033366911.1">
    <property type="nucleotide sequence ID" value="NZ_CP073767.1"/>
</dbReference>
<dbReference type="Proteomes" id="UP001058003">
    <property type="component" value="Chromosome"/>
</dbReference>
<evidence type="ECO:0000313" key="2">
    <source>
        <dbReference type="Proteomes" id="UP001058003"/>
    </source>
</evidence>
<dbReference type="EMBL" id="CP073767">
    <property type="protein sequence ID" value="UWZ58354.1"/>
    <property type="molecule type" value="Genomic_DNA"/>
</dbReference>
<protein>
    <recommendedName>
        <fullName evidence="3">Formate hydrogenlyase regulatory protein HycA</fullName>
    </recommendedName>
</protein>
<proteinExistence type="predicted"/>
<accession>A0A9Q9IS28</accession>
<keyword evidence="2" id="KW-1185">Reference proteome</keyword>
<dbReference type="OrthoDB" id="893411at2"/>
<dbReference type="AlphaFoldDB" id="A0A9Q9IS28"/>
<evidence type="ECO:0008006" key="3">
    <source>
        <dbReference type="Google" id="ProtNLM"/>
    </source>
</evidence>
<name>A0A9Q9IS28_9ACTN</name>
<evidence type="ECO:0000313" key="1">
    <source>
        <dbReference type="EMBL" id="UWZ58354.1"/>
    </source>
</evidence>
<dbReference type="KEGG" id="daur:Daura_20545"/>
<sequence>MAVPLRIPIAHEPDYRNDTIGRYAAGYFYAAVHGARRDVDDLDESFAWYAYVHRFDHDGRHEASTIRRIGVGRYLTDPQAVDRILATLMDELDAPRFDDIAVQPFRLTDDGALFGLVDESDADRGDWAELYPDRLGFTQPWDGSYST</sequence>
<reference evidence="1" key="1">
    <citation type="submission" date="2021-04" db="EMBL/GenBank/DDBJ databases">
        <title>Dactylosporangium aurantiacum NRRL B-8018 full assembly.</title>
        <authorList>
            <person name="Hartkoorn R.C."/>
            <person name="Beaudoing E."/>
            <person name="Hot D."/>
        </authorList>
    </citation>
    <scope>NUCLEOTIDE SEQUENCE</scope>
    <source>
        <strain evidence="1">NRRL B-8018</strain>
    </source>
</reference>